<dbReference type="GO" id="GO:0004788">
    <property type="term" value="F:thiamine diphosphokinase activity"/>
    <property type="evidence" value="ECO:0007669"/>
    <property type="project" value="UniProtKB-UniRule"/>
</dbReference>
<reference evidence="8" key="1">
    <citation type="submission" date="2018-12" db="EMBL/GenBank/DDBJ databases">
        <title>A new species of lactobacillus.</title>
        <authorList>
            <person name="Jian Y."/>
            <person name="Xin L."/>
            <person name="Hong Z.J."/>
            <person name="Ming L.Z."/>
            <person name="Hong X.Z."/>
        </authorList>
    </citation>
    <scope>NUCLEOTIDE SEQUENCE [LARGE SCALE GENOMIC DNA]</scope>
    <source>
        <strain evidence="8">HSLZ-75</strain>
    </source>
</reference>
<dbReference type="SUPFAM" id="SSF63999">
    <property type="entry name" value="Thiamin pyrophosphokinase, catalytic domain"/>
    <property type="match status" value="1"/>
</dbReference>
<dbReference type="OrthoDB" id="9804377at2"/>
<dbReference type="GO" id="GO:0006772">
    <property type="term" value="P:thiamine metabolic process"/>
    <property type="evidence" value="ECO:0007669"/>
    <property type="project" value="UniProtKB-UniRule"/>
</dbReference>
<dbReference type="GO" id="GO:0009229">
    <property type="term" value="P:thiamine diphosphate biosynthetic process"/>
    <property type="evidence" value="ECO:0007669"/>
    <property type="project" value="InterPro"/>
</dbReference>
<dbReference type="Pfam" id="PF04265">
    <property type="entry name" value="TPK_B1_binding"/>
    <property type="match status" value="1"/>
</dbReference>
<feature type="domain" description="Thiamin pyrophosphokinase thiamin-binding" evidence="6">
    <location>
        <begin position="145"/>
        <end position="206"/>
    </location>
</feature>
<dbReference type="RefSeq" id="WP_133442180.1">
    <property type="nucleotide sequence ID" value="NZ_CP034726.1"/>
</dbReference>
<keyword evidence="3 7" id="KW-0418">Kinase</keyword>
<evidence type="ECO:0000313" key="8">
    <source>
        <dbReference type="Proteomes" id="UP000294321"/>
    </source>
</evidence>
<dbReference type="InterPro" id="IPR036759">
    <property type="entry name" value="TPK_catalytic_sf"/>
</dbReference>
<dbReference type="InterPro" id="IPR053149">
    <property type="entry name" value="TPK"/>
</dbReference>
<dbReference type="InterPro" id="IPR006282">
    <property type="entry name" value="Thi_PPkinase"/>
</dbReference>
<dbReference type="GO" id="GO:0005524">
    <property type="term" value="F:ATP binding"/>
    <property type="evidence" value="ECO:0007669"/>
    <property type="project" value="UniProtKB-KW"/>
</dbReference>
<dbReference type="Pfam" id="PF04263">
    <property type="entry name" value="TPK_catalytic"/>
    <property type="match status" value="1"/>
</dbReference>
<organism evidence="7 8">
    <name type="scientific">Acetilactobacillus jinshanensis</name>
    <dbReference type="NCBI Taxonomy" id="1720083"/>
    <lineage>
        <taxon>Bacteria</taxon>
        <taxon>Bacillati</taxon>
        <taxon>Bacillota</taxon>
        <taxon>Bacilli</taxon>
        <taxon>Lactobacillales</taxon>
        <taxon>Lactobacillaceae</taxon>
        <taxon>Acetilactobacillus</taxon>
    </lineage>
</organism>
<dbReference type="PANTHER" id="PTHR41299:SF1">
    <property type="entry name" value="THIAMINE PYROPHOSPHOKINASE"/>
    <property type="match status" value="1"/>
</dbReference>
<dbReference type="EMBL" id="CP034726">
    <property type="protein sequence ID" value="QBP18622.1"/>
    <property type="molecule type" value="Genomic_DNA"/>
</dbReference>
<dbReference type="CDD" id="cd07995">
    <property type="entry name" value="TPK"/>
    <property type="match status" value="1"/>
</dbReference>
<dbReference type="KEGG" id="lji:ELX58_05640"/>
<keyword evidence="1 7" id="KW-0808">Transferase</keyword>
<keyword evidence="4" id="KW-0067">ATP-binding</keyword>
<dbReference type="Gene3D" id="3.40.50.10240">
    <property type="entry name" value="Thiamin pyrophosphokinase, catalytic domain"/>
    <property type="match status" value="1"/>
</dbReference>
<evidence type="ECO:0000313" key="7">
    <source>
        <dbReference type="EMBL" id="QBP18622.1"/>
    </source>
</evidence>
<dbReference type="InterPro" id="IPR007373">
    <property type="entry name" value="Thiamin_PyroPKinase_B1-bd"/>
</dbReference>
<protein>
    <recommendedName>
        <fullName evidence="5">Thiamine diphosphokinase</fullName>
        <ecNumber evidence="5">2.7.6.2</ecNumber>
    </recommendedName>
</protein>
<dbReference type="NCBIfam" id="TIGR01378">
    <property type="entry name" value="thi_PPkinase"/>
    <property type="match status" value="1"/>
</dbReference>
<dbReference type="GO" id="GO:0016301">
    <property type="term" value="F:kinase activity"/>
    <property type="evidence" value="ECO:0007669"/>
    <property type="project" value="UniProtKB-KW"/>
</dbReference>
<evidence type="ECO:0000256" key="1">
    <source>
        <dbReference type="ARBA" id="ARBA00022679"/>
    </source>
</evidence>
<dbReference type="SMART" id="SM00983">
    <property type="entry name" value="TPK_B1_binding"/>
    <property type="match status" value="1"/>
</dbReference>
<evidence type="ECO:0000256" key="3">
    <source>
        <dbReference type="ARBA" id="ARBA00022777"/>
    </source>
</evidence>
<dbReference type="EC" id="2.7.6.2" evidence="5"/>
<keyword evidence="8" id="KW-1185">Reference proteome</keyword>
<accession>A0A4P6ZMG2</accession>
<evidence type="ECO:0000256" key="5">
    <source>
        <dbReference type="NCBIfam" id="TIGR01378"/>
    </source>
</evidence>
<dbReference type="Proteomes" id="UP000294321">
    <property type="component" value="Chromosome"/>
</dbReference>
<gene>
    <name evidence="7" type="ORF">ELX58_05640</name>
</gene>
<proteinExistence type="predicted"/>
<dbReference type="AlphaFoldDB" id="A0A4P6ZMG2"/>
<keyword evidence="2" id="KW-0547">Nucleotide-binding</keyword>
<dbReference type="InterPro" id="IPR007371">
    <property type="entry name" value="TPK_catalytic"/>
</dbReference>
<dbReference type="PANTHER" id="PTHR41299">
    <property type="entry name" value="THIAMINE PYROPHOSPHOKINASE"/>
    <property type="match status" value="1"/>
</dbReference>
<evidence type="ECO:0000259" key="6">
    <source>
        <dbReference type="SMART" id="SM00983"/>
    </source>
</evidence>
<sequence length="214" mass="24422">MKVINLLVGGPTAEWPEALKKGQIKGPWIGADRGNLRLIKLGINPTVAIGDFDSMSTDELKVVKQHVKDVRTFPARKDFTDTELLLMCAIRDYDPQIIRIYGATGGRIDHFLSNLFMVLEPRFRKYAERVKLIDDKNSIGFYLPGKHLIHKEPDKKYLAFVPLGGMHVSLSHVEYPLDHHWIGFPRSYSSNEFIGDYAKFSFDQNIMCVIQSKD</sequence>
<name>A0A4P6ZMG2_9LACO</name>
<dbReference type="GO" id="GO:0030975">
    <property type="term" value="F:thiamine binding"/>
    <property type="evidence" value="ECO:0007669"/>
    <property type="project" value="InterPro"/>
</dbReference>
<evidence type="ECO:0000256" key="4">
    <source>
        <dbReference type="ARBA" id="ARBA00022840"/>
    </source>
</evidence>
<evidence type="ECO:0000256" key="2">
    <source>
        <dbReference type="ARBA" id="ARBA00022741"/>
    </source>
</evidence>